<evidence type="ECO:0000259" key="20">
    <source>
        <dbReference type="PROSITE" id="PS51194"/>
    </source>
</evidence>
<evidence type="ECO:0000256" key="8">
    <source>
        <dbReference type="ARBA" id="ARBA00022806"/>
    </source>
</evidence>
<dbReference type="GO" id="GO:0005524">
    <property type="term" value="F:ATP binding"/>
    <property type="evidence" value="ECO:0007669"/>
    <property type="project" value="UniProtKB-KW"/>
</dbReference>
<dbReference type="CDD" id="cd18794">
    <property type="entry name" value="SF2_C_RecQ"/>
    <property type="match status" value="1"/>
</dbReference>
<dbReference type="CDD" id="cd17920">
    <property type="entry name" value="DEXHc_RecQ"/>
    <property type="match status" value="1"/>
</dbReference>
<dbReference type="InterPro" id="IPR018982">
    <property type="entry name" value="RQC_domain"/>
</dbReference>
<feature type="compositionally biased region" description="Acidic residues" evidence="17">
    <location>
        <begin position="1"/>
        <end position="18"/>
    </location>
</feature>
<dbReference type="EC" id="5.6.2.4" evidence="16"/>
<evidence type="ECO:0000256" key="1">
    <source>
        <dbReference type="ARBA" id="ARBA00001946"/>
    </source>
</evidence>
<evidence type="ECO:0000256" key="13">
    <source>
        <dbReference type="ARBA" id="ARBA00023204"/>
    </source>
</evidence>
<dbReference type="PROSITE" id="PS51192">
    <property type="entry name" value="HELICASE_ATP_BIND_1"/>
    <property type="match status" value="1"/>
</dbReference>
<dbReference type="PROSITE" id="PS51194">
    <property type="entry name" value="HELICASE_CTER"/>
    <property type="match status" value="1"/>
</dbReference>
<evidence type="ECO:0000256" key="3">
    <source>
        <dbReference type="ARBA" id="ARBA00005446"/>
    </source>
</evidence>
<dbReference type="GO" id="GO:0046872">
    <property type="term" value="F:metal ion binding"/>
    <property type="evidence" value="ECO:0007669"/>
    <property type="project" value="UniProtKB-KW"/>
</dbReference>
<keyword evidence="13" id="KW-0234">DNA repair</keyword>
<comment type="catalytic activity">
    <reaction evidence="15">
        <text>Couples ATP hydrolysis with the unwinding of duplex DNA by translocating in the 3'-5' direction.</text>
        <dbReference type="EC" id="5.6.2.4"/>
    </reaction>
</comment>
<dbReference type="SUPFAM" id="SSF52540">
    <property type="entry name" value="P-loop containing nucleoside triphosphate hydrolases"/>
    <property type="match status" value="2"/>
</dbReference>
<keyword evidence="12" id="KW-0233">DNA recombination</keyword>
<dbReference type="InterPro" id="IPR044876">
    <property type="entry name" value="HRDC_dom_sf"/>
</dbReference>
<dbReference type="Proteomes" id="UP000198906">
    <property type="component" value="Unassembled WGS sequence"/>
</dbReference>
<dbReference type="GO" id="GO:0003677">
    <property type="term" value="F:DNA binding"/>
    <property type="evidence" value="ECO:0007669"/>
    <property type="project" value="UniProtKB-KW"/>
</dbReference>
<dbReference type="Pfam" id="PF16124">
    <property type="entry name" value="RecQ_Zn_bind"/>
    <property type="match status" value="1"/>
</dbReference>
<dbReference type="InterPro" id="IPR010997">
    <property type="entry name" value="HRDC-like_sf"/>
</dbReference>
<evidence type="ECO:0000256" key="4">
    <source>
        <dbReference type="ARBA" id="ARBA00022723"/>
    </source>
</evidence>
<dbReference type="InterPro" id="IPR027417">
    <property type="entry name" value="P-loop_NTPase"/>
</dbReference>
<comment type="cofactor">
    <cofactor evidence="1">
        <name>Mg(2+)</name>
        <dbReference type="ChEBI" id="CHEBI:18420"/>
    </cofactor>
</comment>
<dbReference type="SMART" id="SM00341">
    <property type="entry name" value="HRDC"/>
    <property type="match status" value="1"/>
</dbReference>
<dbReference type="GO" id="GO:0043138">
    <property type="term" value="F:3'-5' DNA helicase activity"/>
    <property type="evidence" value="ECO:0007669"/>
    <property type="project" value="UniProtKB-EC"/>
</dbReference>
<dbReference type="GO" id="GO:0006310">
    <property type="term" value="P:DNA recombination"/>
    <property type="evidence" value="ECO:0007669"/>
    <property type="project" value="UniProtKB-UniRule"/>
</dbReference>
<dbReference type="Gene3D" id="3.40.50.300">
    <property type="entry name" value="P-loop containing nucleotide triphosphate hydrolases"/>
    <property type="match status" value="2"/>
</dbReference>
<reference evidence="22" key="1">
    <citation type="submission" date="2016-06" db="EMBL/GenBank/DDBJ databases">
        <authorList>
            <person name="Varghese N."/>
        </authorList>
    </citation>
    <scope>NUCLEOTIDE SEQUENCE [LARGE SCALE GENOMIC DNA]</scope>
    <source>
        <strain evidence="22">DSM 46123</strain>
    </source>
</reference>
<dbReference type="InterPro" id="IPR002121">
    <property type="entry name" value="HRDC_dom"/>
</dbReference>
<dbReference type="InterPro" id="IPR014001">
    <property type="entry name" value="Helicase_ATP-bd"/>
</dbReference>
<dbReference type="PANTHER" id="PTHR13710">
    <property type="entry name" value="DNA HELICASE RECQ FAMILY MEMBER"/>
    <property type="match status" value="1"/>
</dbReference>
<dbReference type="Gene3D" id="1.10.10.10">
    <property type="entry name" value="Winged helix-like DNA-binding domain superfamily/Winged helix DNA-binding domain"/>
    <property type="match status" value="1"/>
</dbReference>
<feature type="region of interest" description="Disordered" evidence="17">
    <location>
        <begin position="1"/>
        <end position="48"/>
    </location>
</feature>
<evidence type="ECO:0000259" key="19">
    <source>
        <dbReference type="PROSITE" id="PS51192"/>
    </source>
</evidence>
<evidence type="ECO:0000256" key="5">
    <source>
        <dbReference type="ARBA" id="ARBA00022741"/>
    </source>
</evidence>
<dbReference type="InterPro" id="IPR006293">
    <property type="entry name" value="DNA_helicase_ATP-dep_RecQ_bac"/>
</dbReference>
<dbReference type="AlphaFoldDB" id="A0A1C6S3Y0"/>
<dbReference type="STRING" id="47866.GA0074694_3835"/>
<evidence type="ECO:0000313" key="21">
    <source>
        <dbReference type="EMBL" id="SCL24097.1"/>
    </source>
</evidence>
<evidence type="ECO:0000256" key="10">
    <source>
        <dbReference type="ARBA" id="ARBA00022840"/>
    </source>
</evidence>
<evidence type="ECO:0000259" key="18">
    <source>
        <dbReference type="PROSITE" id="PS50967"/>
    </source>
</evidence>
<dbReference type="SMART" id="SM00487">
    <property type="entry name" value="DEXDc"/>
    <property type="match status" value="1"/>
</dbReference>
<sequence length="657" mass="71841">MSDRPDEPDDDTGPDADDDQKQPFGTSRHARAQGVTRRSYNPPMDFPAALRTETPLDVLRRVFGYDSFRGFQQEVVEHVAGGGDALVLMPTGGGKSLCYQIPALLRDGVAVVVSPLIALMQDQVDALRAVGVRASFLNSTLDPDTRRLVEAEFVAGEIDLLYLAPEALGSRATLNLLDRGRIALFAIDEAHCVAQWGHDFRPDYLALSMLHERWPGVPRIALTATATSATRAEIATRLDLTDARHFVASFDRPNIQYRIVPKREPRKQLLSLLRDEHPGDAGIVYCLSRASVDKTAEFLVANGIAALPYHAGLDAVTRAAHQRRFLREEGLVMVATIAFGMGIDKPDVRFVAHLDLPKSVEGYYQETGRAGRDGLPSTAWLAYGLQDVVQQRKMIDTSEGDATHRRNLAAHLDAMLALCETVRCRRGQLLEYFGQPATGPCGNCDTCLTPPESWDGTVAAQKLLSTVYRLDRERNQRFGAGHCIDILLGRSNDKIVQHRHDALSTFGIGTDLREAEWRGVVRQLLAEGLLAVEGDYGTLALTEASAEVLGRRRTVMMRREPERPASTGKTAKAARGGATAVVELSPEAAPVFERLRAWRAATAKEQGVPAYVIFHDATLRQIATDAPTSLAELSGISGVGENKLAKYGEQILAILAE</sequence>
<dbReference type="InterPro" id="IPR001650">
    <property type="entry name" value="Helicase_C-like"/>
</dbReference>
<dbReference type="GO" id="GO:0016787">
    <property type="term" value="F:hydrolase activity"/>
    <property type="evidence" value="ECO:0007669"/>
    <property type="project" value="UniProtKB-KW"/>
</dbReference>
<evidence type="ECO:0000256" key="14">
    <source>
        <dbReference type="ARBA" id="ARBA00023235"/>
    </source>
</evidence>
<dbReference type="GO" id="GO:0006260">
    <property type="term" value="P:DNA replication"/>
    <property type="evidence" value="ECO:0007669"/>
    <property type="project" value="InterPro"/>
</dbReference>
<dbReference type="InterPro" id="IPR004589">
    <property type="entry name" value="DNA_helicase_ATP-dep_RecQ"/>
</dbReference>
<protein>
    <recommendedName>
        <fullName evidence="16">DNA helicase RecQ</fullName>
        <ecNumber evidence="16">5.6.2.4</ecNumber>
    </recommendedName>
</protein>
<dbReference type="InterPro" id="IPR011545">
    <property type="entry name" value="DEAD/DEAH_box_helicase_dom"/>
</dbReference>
<keyword evidence="4" id="KW-0479">Metal-binding</keyword>
<dbReference type="SMART" id="SM00490">
    <property type="entry name" value="HELICc"/>
    <property type="match status" value="1"/>
</dbReference>
<dbReference type="Gene3D" id="1.10.150.80">
    <property type="entry name" value="HRDC domain"/>
    <property type="match status" value="1"/>
</dbReference>
<dbReference type="GO" id="GO:0005737">
    <property type="term" value="C:cytoplasm"/>
    <property type="evidence" value="ECO:0007669"/>
    <property type="project" value="TreeGrafter"/>
</dbReference>
<keyword evidence="11" id="KW-0238">DNA-binding</keyword>
<dbReference type="PROSITE" id="PS50967">
    <property type="entry name" value="HRDC"/>
    <property type="match status" value="1"/>
</dbReference>
<dbReference type="EMBL" id="FMHU01000002">
    <property type="protein sequence ID" value="SCL24097.1"/>
    <property type="molecule type" value="Genomic_DNA"/>
</dbReference>
<comment type="similarity">
    <text evidence="3">Belongs to the helicase family. RecQ subfamily.</text>
</comment>
<dbReference type="GO" id="GO:0030894">
    <property type="term" value="C:replisome"/>
    <property type="evidence" value="ECO:0007669"/>
    <property type="project" value="TreeGrafter"/>
</dbReference>
<dbReference type="FunFam" id="3.40.50.300:FF:000156">
    <property type="entry name" value="ATP-dependent DNA helicase recQ"/>
    <property type="match status" value="1"/>
</dbReference>
<dbReference type="GO" id="GO:0009378">
    <property type="term" value="F:four-way junction helicase activity"/>
    <property type="evidence" value="ECO:0007669"/>
    <property type="project" value="TreeGrafter"/>
</dbReference>
<proteinExistence type="inferred from homology"/>
<gene>
    <name evidence="21" type="ORF">GA0074694_3835</name>
</gene>
<evidence type="ECO:0000256" key="11">
    <source>
        <dbReference type="ARBA" id="ARBA00023125"/>
    </source>
</evidence>
<dbReference type="GO" id="GO:0043590">
    <property type="term" value="C:bacterial nucleoid"/>
    <property type="evidence" value="ECO:0007669"/>
    <property type="project" value="TreeGrafter"/>
</dbReference>
<keyword evidence="14" id="KW-0413">Isomerase</keyword>
<evidence type="ECO:0000256" key="2">
    <source>
        <dbReference type="ARBA" id="ARBA00001947"/>
    </source>
</evidence>
<feature type="domain" description="Helicase ATP-binding" evidence="19">
    <location>
        <begin position="76"/>
        <end position="244"/>
    </location>
</feature>
<keyword evidence="6" id="KW-0227">DNA damage</keyword>
<keyword evidence="7" id="KW-0378">Hydrolase</keyword>
<dbReference type="FunFam" id="3.40.50.300:FF:000296">
    <property type="entry name" value="ATP-dependent DNA helicase RecQ"/>
    <property type="match status" value="1"/>
</dbReference>
<dbReference type="GO" id="GO:0009432">
    <property type="term" value="P:SOS response"/>
    <property type="evidence" value="ECO:0007669"/>
    <property type="project" value="UniProtKB-UniRule"/>
</dbReference>
<keyword evidence="22" id="KW-1185">Reference proteome</keyword>
<dbReference type="PANTHER" id="PTHR13710:SF105">
    <property type="entry name" value="ATP-DEPENDENT DNA HELICASE Q1"/>
    <property type="match status" value="1"/>
</dbReference>
<dbReference type="InterPro" id="IPR036388">
    <property type="entry name" value="WH-like_DNA-bd_sf"/>
</dbReference>
<dbReference type="Pfam" id="PF00270">
    <property type="entry name" value="DEAD"/>
    <property type="match status" value="1"/>
</dbReference>
<feature type="domain" description="HRDC" evidence="18">
    <location>
        <begin position="585"/>
        <end position="657"/>
    </location>
</feature>
<evidence type="ECO:0000256" key="17">
    <source>
        <dbReference type="SAM" id="MobiDB-lite"/>
    </source>
</evidence>
<dbReference type="SMART" id="SM00956">
    <property type="entry name" value="RQC"/>
    <property type="match status" value="1"/>
</dbReference>
<organism evidence="21 22">
    <name type="scientific">Micromonospora inyonensis</name>
    <dbReference type="NCBI Taxonomy" id="47866"/>
    <lineage>
        <taxon>Bacteria</taxon>
        <taxon>Bacillati</taxon>
        <taxon>Actinomycetota</taxon>
        <taxon>Actinomycetes</taxon>
        <taxon>Micromonosporales</taxon>
        <taxon>Micromonosporaceae</taxon>
        <taxon>Micromonospora</taxon>
    </lineage>
</organism>
<keyword evidence="5" id="KW-0547">Nucleotide-binding</keyword>
<feature type="domain" description="Helicase C-terminal" evidence="20">
    <location>
        <begin position="265"/>
        <end position="416"/>
    </location>
</feature>
<evidence type="ECO:0000256" key="6">
    <source>
        <dbReference type="ARBA" id="ARBA00022763"/>
    </source>
</evidence>
<dbReference type="Pfam" id="PF00271">
    <property type="entry name" value="Helicase_C"/>
    <property type="match status" value="1"/>
</dbReference>
<name>A0A1C6S3Y0_9ACTN</name>
<dbReference type="Pfam" id="PF00570">
    <property type="entry name" value="HRDC"/>
    <property type="match status" value="1"/>
</dbReference>
<dbReference type="NCBIfam" id="TIGR00614">
    <property type="entry name" value="recQ_fam"/>
    <property type="match status" value="1"/>
</dbReference>
<evidence type="ECO:0000256" key="16">
    <source>
        <dbReference type="NCBIfam" id="TIGR01389"/>
    </source>
</evidence>
<dbReference type="InterPro" id="IPR032284">
    <property type="entry name" value="RecQ_Zn-bd"/>
</dbReference>
<keyword evidence="9" id="KW-0862">Zinc</keyword>
<keyword evidence="8 21" id="KW-0347">Helicase</keyword>
<dbReference type="SUPFAM" id="SSF47819">
    <property type="entry name" value="HRDC-like"/>
    <property type="match status" value="1"/>
</dbReference>
<evidence type="ECO:0000313" key="22">
    <source>
        <dbReference type="Proteomes" id="UP000198906"/>
    </source>
</evidence>
<dbReference type="Pfam" id="PF09382">
    <property type="entry name" value="RQC"/>
    <property type="match status" value="1"/>
</dbReference>
<accession>A0A1C6S3Y0</accession>
<evidence type="ECO:0000256" key="9">
    <source>
        <dbReference type="ARBA" id="ARBA00022833"/>
    </source>
</evidence>
<comment type="cofactor">
    <cofactor evidence="2">
        <name>Zn(2+)</name>
        <dbReference type="ChEBI" id="CHEBI:29105"/>
    </cofactor>
</comment>
<evidence type="ECO:0000256" key="12">
    <source>
        <dbReference type="ARBA" id="ARBA00023172"/>
    </source>
</evidence>
<evidence type="ECO:0000256" key="15">
    <source>
        <dbReference type="ARBA" id="ARBA00034617"/>
    </source>
</evidence>
<dbReference type="GO" id="GO:0006281">
    <property type="term" value="P:DNA repair"/>
    <property type="evidence" value="ECO:0007669"/>
    <property type="project" value="UniProtKB-KW"/>
</dbReference>
<dbReference type="NCBIfam" id="TIGR01389">
    <property type="entry name" value="recQ"/>
    <property type="match status" value="1"/>
</dbReference>
<keyword evidence="10" id="KW-0067">ATP-binding</keyword>
<evidence type="ECO:0000256" key="7">
    <source>
        <dbReference type="ARBA" id="ARBA00022801"/>
    </source>
</evidence>